<organism evidence="1 2">
    <name type="scientific">Crepidotus variabilis</name>
    <dbReference type="NCBI Taxonomy" id="179855"/>
    <lineage>
        <taxon>Eukaryota</taxon>
        <taxon>Fungi</taxon>
        <taxon>Dikarya</taxon>
        <taxon>Basidiomycota</taxon>
        <taxon>Agaricomycotina</taxon>
        <taxon>Agaricomycetes</taxon>
        <taxon>Agaricomycetidae</taxon>
        <taxon>Agaricales</taxon>
        <taxon>Agaricineae</taxon>
        <taxon>Crepidotaceae</taxon>
        <taxon>Crepidotus</taxon>
    </lineage>
</organism>
<dbReference type="Proteomes" id="UP000807306">
    <property type="component" value="Unassembled WGS sequence"/>
</dbReference>
<gene>
    <name evidence="1" type="ORF">CPB83DRAFT_204155</name>
</gene>
<dbReference type="AlphaFoldDB" id="A0A9P6ESZ2"/>
<protein>
    <submittedName>
        <fullName evidence="1">Uncharacterized protein</fullName>
    </submittedName>
</protein>
<name>A0A9P6ESZ2_9AGAR</name>
<keyword evidence="2" id="KW-1185">Reference proteome</keyword>
<evidence type="ECO:0000313" key="1">
    <source>
        <dbReference type="EMBL" id="KAF9534592.1"/>
    </source>
</evidence>
<dbReference type="OrthoDB" id="3214669at2759"/>
<accession>A0A9P6ESZ2</accession>
<proteinExistence type="predicted"/>
<sequence length="228" mass="25312">MSMNILHPSTQLPVAGLGVDNATPAEFLDFLRSLTTLHLGDDRPRITDNTASWVTIVDGLTDHFLGTFPIPDIVAWGAMEEKVEVTRATLEVIRRAFLRVDGIHNSTEELLRKLFARLLDLCRVLDVWVEGLGEEDGMTTSPRSLRDAAFSALKTVLRSFGDANPAPADQNQPMAWIFLRKALNEALDLCNDLILVPAPLDNFAVIALFRKPRILSPKDHVSFVSSRL</sequence>
<evidence type="ECO:0000313" key="2">
    <source>
        <dbReference type="Proteomes" id="UP000807306"/>
    </source>
</evidence>
<reference evidence="1" key="1">
    <citation type="submission" date="2020-11" db="EMBL/GenBank/DDBJ databases">
        <authorList>
            <consortium name="DOE Joint Genome Institute"/>
            <person name="Ahrendt S."/>
            <person name="Riley R."/>
            <person name="Andreopoulos W."/>
            <person name="Labutti K."/>
            <person name="Pangilinan J."/>
            <person name="Ruiz-Duenas F.J."/>
            <person name="Barrasa J.M."/>
            <person name="Sanchez-Garcia M."/>
            <person name="Camarero S."/>
            <person name="Miyauchi S."/>
            <person name="Serrano A."/>
            <person name="Linde D."/>
            <person name="Babiker R."/>
            <person name="Drula E."/>
            <person name="Ayuso-Fernandez I."/>
            <person name="Pacheco R."/>
            <person name="Padilla G."/>
            <person name="Ferreira P."/>
            <person name="Barriuso J."/>
            <person name="Kellner H."/>
            <person name="Castanera R."/>
            <person name="Alfaro M."/>
            <person name="Ramirez L."/>
            <person name="Pisabarro A.G."/>
            <person name="Kuo A."/>
            <person name="Tritt A."/>
            <person name="Lipzen A."/>
            <person name="He G."/>
            <person name="Yan M."/>
            <person name="Ng V."/>
            <person name="Cullen D."/>
            <person name="Martin F."/>
            <person name="Rosso M.-N."/>
            <person name="Henrissat B."/>
            <person name="Hibbett D."/>
            <person name="Martinez A.T."/>
            <person name="Grigoriev I.V."/>
        </authorList>
    </citation>
    <scope>NUCLEOTIDE SEQUENCE</scope>
    <source>
        <strain evidence="1">CBS 506.95</strain>
    </source>
</reference>
<comment type="caution">
    <text evidence="1">The sequence shown here is derived from an EMBL/GenBank/DDBJ whole genome shotgun (WGS) entry which is preliminary data.</text>
</comment>
<dbReference type="EMBL" id="MU157825">
    <property type="protein sequence ID" value="KAF9534592.1"/>
    <property type="molecule type" value="Genomic_DNA"/>
</dbReference>